<dbReference type="EMBL" id="JAHZSV010000014">
    <property type="protein sequence ID" value="MBW8200418.1"/>
    <property type="molecule type" value="Genomic_DNA"/>
</dbReference>
<comment type="caution">
    <text evidence="3">The sequence shown here is derived from an EMBL/GenBank/DDBJ whole genome shotgun (WGS) entry which is preliminary data.</text>
</comment>
<protein>
    <submittedName>
        <fullName evidence="3">DUF4347 domain-containing protein</fullName>
    </submittedName>
</protein>
<proteinExistence type="predicted"/>
<evidence type="ECO:0000256" key="1">
    <source>
        <dbReference type="SAM" id="SignalP"/>
    </source>
</evidence>
<reference evidence="3 4" key="1">
    <citation type="submission" date="2021-08" db="EMBL/GenBank/DDBJ databases">
        <title>Muricauda profundi sp. nov., a marine bacterium isolated from deep seawater of the Mariana Trench.</title>
        <authorList>
            <person name="Wei Y."/>
        </authorList>
    </citation>
    <scope>NUCLEOTIDE SEQUENCE [LARGE SCALE GENOMIC DNA]</scope>
    <source>
        <strain evidence="3 4">W52</strain>
    </source>
</reference>
<feature type="domain" description="DUF4347" evidence="2">
    <location>
        <begin position="32"/>
        <end position="153"/>
    </location>
</feature>
<evidence type="ECO:0000313" key="3">
    <source>
        <dbReference type="EMBL" id="MBW8200418.1"/>
    </source>
</evidence>
<dbReference type="RefSeq" id="WP_220113915.1">
    <property type="nucleotide sequence ID" value="NZ_JAHZSV010000014.1"/>
</dbReference>
<sequence>MKTIFNQRTLMSLLLFLFLSLGVSMAQTDHTVIVDSDFPNSGGLIASLPASVTLIEAKTSATLPETLKQALAKNSSVKNIHLFVPSTNASIRIGGRSYSAEAVGNQLEPSEFRTGSDVTVFVYSCVLAKTPEGRFLLENIASGTGFNVASSSSCDEMGEEMTFDFSVRPLSNTKTIFD</sequence>
<feature type="chain" id="PRO_5047409336" evidence="1">
    <location>
        <begin position="27"/>
        <end position="178"/>
    </location>
</feature>
<keyword evidence="1" id="KW-0732">Signal</keyword>
<name>A0ABS7EU64_9FLAO</name>
<gene>
    <name evidence="3" type="ORF">K1F36_11300</name>
</gene>
<dbReference type="Pfam" id="PF14252">
    <property type="entry name" value="DUF4347"/>
    <property type="match status" value="1"/>
</dbReference>
<dbReference type="Proteomes" id="UP001196136">
    <property type="component" value="Unassembled WGS sequence"/>
</dbReference>
<keyword evidence="4" id="KW-1185">Reference proteome</keyword>
<evidence type="ECO:0000259" key="2">
    <source>
        <dbReference type="Pfam" id="PF14252"/>
    </source>
</evidence>
<dbReference type="InterPro" id="IPR025592">
    <property type="entry name" value="DUF4347"/>
</dbReference>
<accession>A0ABS7EU64</accession>
<organism evidence="3 4">
    <name type="scientific">Flagellimonas abyssi</name>
    <dbReference type="NCBI Taxonomy" id="2864871"/>
    <lineage>
        <taxon>Bacteria</taxon>
        <taxon>Pseudomonadati</taxon>
        <taxon>Bacteroidota</taxon>
        <taxon>Flavobacteriia</taxon>
        <taxon>Flavobacteriales</taxon>
        <taxon>Flavobacteriaceae</taxon>
        <taxon>Flagellimonas</taxon>
    </lineage>
</organism>
<feature type="signal peptide" evidence="1">
    <location>
        <begin position="1"/>
        <end position="26"/>
    </location>
</feature>
<evidence type="ECO:0000313" key="4">
    <source>
        <dbReference type="Proteomes" id="UP001196136"/>
    </source>
</evidence>